<evidence type="ECO:0000256" key="1">
    <source>
        <dbReference type="SAM" id="MobiDB-lite"/>
    </source>
</evidence>
<evidence type="ECO:0000313" key="3">
    <source>
        <dbReference type="EMBL" id="BDM73998.1"/>
    </source>
</evidence>
<dbReference type="InterPro" id="IPR036390">
    <property type="entry name" value="WH_DNA-bd_sf"/>
</dbReference>
<dbReference type="SUPFAM" id="SSF46785">
    <property type="entry name" value="Winged helix' DNA-binding domain"/>
    <property type="match status" value="1"/>
</dbReference>
<dbReference type="Gene3D" id="1.10.10.10">
    <property type="entry name" value="Winged helix-like DNA-binding domain superfamily/Winged helix DNA-binding domain"/>
    <property type="match status" value="1"/>
</dbReference>
<evidence type="ECO:0000313" key="4">
    <source>
        <dbReference type="Proteomes" id="UP001059597"/>
    </source>
</evidence>
<protein>
    <recommendedName>
        <fullName evidence="2">HTH marR-type domain-containing protein</fullName>
    </recommendedName>
</protein>
<feature type="domain" description="HTH marR-type" evidence="2">
    <location>
        <begin position="1"/>
        <end position="61"/>
    </location>
</feature>
<dbReference type="InterPro" id="IPR036388">
    <property type="entry name" value="WH-like_DNA-bd_sf"/>
</dbReference>
<feature type="region of interest" description="Disordered" evidence="1">
    <location>
        <begin position="61"/>
        <end position="88"/>
    </location>
</feature>
<keyword evidence="3" id="KW-0614">Plasmid</keyword>
<feature type="region of interest" description="Disordered" evidence="1">
    <location>
        <begin position="1"/>
        <end position="22"/>
    </location>
</feature>
<dbReference type="Proteomes" id="UP001059597">
    <property type="component" value="Plasmid SNP1"/>
</dbReference>
<dbReference type="PRINTS" id="PR00598">
    <property type="entry name" value="HTHMARR"/>
</dbReference>
<feature type="compositionally biased region" description="Basic and acidic residues" evidence="1">
    <location>
        <begin position="1"/>
        <end position="13"/>
    </location>
</feature>
<gene>
    <name evidence="3" type="ORF">HEK616_74850</name>
</gene>
<reference evidence="3" key="1">
    <citation type="submission" date="2022-06" db="EMBL/GenBank/DDBJ databases">
        <title>Complete genome sequence of Streptomyces nigrescens HEK616.</title>
        <authorList>
            <person name="Asamizu S."/>
            <person name="Onaka H."/>
        </authorList>
    </citation>
    <scope>NUCLEOTIDE SEQUENCE</scope>
    <source>
        <strain evidence="3">HEK616</strain>
        <plasmid evidence="3">SNP1</plasmid>
    </source>
</reference>
<dbReference type="RefSeq" id="WP_261957601.1">
    <property type="nucleotide sequence ID" value="NZ_AP026074.1"/>
</dbReference>
<accession>A0ABM8A5N7</accession>
<keyword evidence="4" id="KW-1185">Reference proteome</keyword>
<dbReference type="PROSITE" id="PS50995">
    <property type="entry name" value="HTH_MARR_2"/>
    <property type="match status" value="1"/>
</dbReference>
<dbReference type="InterPro" id="IPR000835">
    <property type="entry name" value="HTH_MarR-typ"/>
</dbReference>
<evidence type="ECO:0000259" key="2">
    <source>
        <dbReference type="PROSITE" id="PS50995"/>
    </source>
</evidence>
<proteinExistence type="predicted"/>
<dbReference type="EMBL" id="AP026074">
    <property type="protein sequence ID" value="BDM73998.1"/>
    <property type="molecule type" value="Genomic_DNA"/>
</dbReference>
<geneLocation type="plasmid" evidence="3 4">
    <name>SNP1</name>
</geneLocation>
<name>A0ABM8A5N7_STRNI</name>
<sequence length="88" mass="9881">MIERRKNPSDRRLHALPLTEQGERLPAELGKAGAAHERHVREALSPEEHRQLSALLRRMAEQHGLSPGVHPGYRSIRPDRSAHGSGKE</sequence>
<organism evidence="3 4">
    <name type="scientific">Streptomyces nigrescens</name>
    <dbReference type="NCBI Taxonomy" id="1920"/>
    <lineage>
        <taxon>Bacteria</taxon>
        <taxon>Bacillati</taxon>
        <taxon>Actinomycetota</taxon>
        <taxon>Actinomycetes</taxon>
        <taxon>Kitasatosporales</taxon>
        <taxon>Streptomycetaceae</taxon>
        <taxon>Streptomyces</taxon>
    </lineage>
</organism>
<feature type="compositionally biased region" description="Basic and acidic residues" evidence="1">
    <location>
        <begin position="76"/>
        <end position="88"/>
    </location>
</feature>